<feature type="region of interest" description="Disordered" evidence="1">
    <location>
        <begin position="42"/>
        <end position="95"/>
    </location>
</feature>
<dbReference type="Proteomes" id="UP000078046">
    <property type="component" value="Unassembled WGS sequence"/>
</dbReference>
<sequence>ARLYPKRQFCWIDQLLDRLYISNDESQNRNYVDRIKHNYDKRVQKSKSYHTDNYIPNKPIKSKEQKLYKPRSDQNRVRKPPPHFSNYDTTINQVRSNKPTDNAYILMQTNLNNYISSTIDIIKN</sequence>
<dbReference type="AlphaFoldDB" id="A0A177ASM5"/>
<feature type="compositionally biased region" description="Polar residues" evidence="1">
    <location>
        <begin position="86"/>
        <end position="95"/>
    </location>
</feature>
<evidence type="ECO:0000313" key="2">
    <source>
        <dbReference type="EMBL" id="OAF64391.1"/>
    </source>
</evidence>
<evidence type="ECO:0000256" key="1">
    <source>
        <dbReference type="SAM" id="MobiDB-lite"/>
    </source>
</evidence>
<organism evidence="2 3">
    <name type="scientific">Intoshia linei</name>
    <dbReference type="NCBI Taxonomy" id="1819745"/>
    <lineage>
        <taxon>Eukaryota</taxon>
        <taxon>Metazoa</taxon>
        <taxon>Spiralia</taxon>
        <taxon>Lophotrochozoa</taxon>
        <taxon>Mesozoa</taxon>
        <taxon>Orthonectida</taxon>
        <taxon>Rhopaluridae</taxon>
        <taxon>Intoshia</taxon>
    </lineage>
</organism>
<feature type="non-terminal residue" evidence="2">
    <location>
        <position position="1"/>
    </location>
</feature>
<dbReference type="EMBL" id="LWCA01001871">
    <property type="protein sequence ID" value="OAF64391.1"/>
    <property type="molecule type" value="Genomic_DNA"/>
</dbReference>
<gene>
    <name evidence="2" type="ORF">A3Q56_07901</name>
</gene>
<accession>A0A177ASM5</accession>
<keyword evidence="3" id="KW-1185">Reference proteome</keyword>
<comment type="caution">
    <text evidence="2">The sequence shown here is derived from an EMBL/GenBank/DDBJ whole genome shotgun (WGS) entry which is preliminary data.</text>
</comment>
<proteinExistence type="predicted"/>
<feature type="compositionally biased region" description="Basic and acidic residues" evidence="1">
    <location>
        <begin position="61"/>
        <end position="76"/>
    </location>
</feature>
<evidence type="ECO:0000313" key="3">
    <source>
        <dbReference type="Proteomes" id="UP000078046"/>
    </source>
</evidence>
<name>A0A177ASM5_9BILA</name>
<reference evidence="2 3" key="1">
    <citation type="submission" date="2016-04" db="EMBL/GenBank/DDBJ databases">
        <title>The genome of Intoshia linei affirms orthonectids as highly simplified spiralians.</title>
        <authorList>
            <person name="Mikhailov K.V."/>
            <person name="Slusarev G.S."/>
            <person name="Nikitin M.A."/>
            <person name="Logacheva M.D."/>
            <person name="Penin A."/>
            <person name="Aleoshin V."/>
            <person name="Panchin Y.V."/>
        </authorList>
    </citation>
    <scope>NUCLEOTIDE SEQUENCE [LARGE SCALE GENOMIC DNA]</scope>
    <source>
        <strain evidence="2">Intl2013</strain>
        <tissue evidence="2">Whole animal</tissue>
    </source>
</reference>
<protein>
    <submittedName>
        <fullName evidence="2">Uncharacterized protein</fullName>
    </submittedName>
</protein>